<feature type="transmembrane region" description="Helical" evidence="6">
    <location>
        <begin position="221"/>
        <end position="243"/>
    </location>
</feature>
<evidence type="ECO:0000256" key="3">
    <source>
        <dbReference type="ARBA" id="ARBA00022692"/>
    </source>
</evidence>
<reference evidence="7" key="1">
    <citation type="submission" date="2023-06" db="EMBL/GenBank/DDBJ databases">
        <authorList>
            <person name="Jiang Y."/>
            <person name="Liu Q."/>
        </authorList>
    </citation>
    <scope>NUCLEOTIDE SEQUENCE</scope>
    <source>
        <strain evidence="7">CGMCC 1.12089</strain>
    </source>
</reference>
<feature type="transmembrane region" description="Helical" evidence="6">
    <location>
        <begin position="64"/>
        <end position="81"/>
    </location>
</feature>
<name>A0ABT7NFP7_9BURK</name>
<evidence type="ECO:0000256" key="6">
    <source>
        <dbReference type="SAM" id="Phobius"/>
    </source>
</evidence>
<dbReference type="RefSeq" id="WP_286661882.1">
    <property type="nucleotide sequence ID" value="NZ_JASZYV010000004.1"/>
</dbReference>
<feature type="transmembrane region" description="Helical" evidence="6">
    <location>
        <begin position="26"/>
        <end position="44"/>
    </location>
</feature>
<evidence type="ECO:0000313" key="7">
    <source>
        <dbReference type="EMBL" id="MDM0046771.1"/>
    </source>
</evidence>
<keyword evidence="3 6" id="KW-0812">Transmembrane</keyword>
<keyword evidence="4 6" id="KW-1133">Transmembrane helix</keyword>
<keyword evidence="8" id="KW-1185">Reference proteome</keyword>
<dbReference type="Pfam" id="PF03706">
    <property type="entry name" value="LPG_synthase_TM"/>
    <property type="match status" value="1"/>
</dbReference>
<gene>
    <name evidence="7" type="ORF">QTH91_19930</name>
</gene>
<evidence type="ECO:0000256" key="1">
    <source>
        <dbReference type="ARBA" id="ARBA00004651"/>
    </source>
</evidence>
<evidence type="ECO:0000256" key="5">
    <source>
        <dbReference type="ARBA" id="ARBA00023136"/>
    </source>
</evidence>
<feature type="transmembrane region" description="Helical" evidence="6">
    <location>
        <begin position="293"/>
        <end position="317"/>
    </location>
</feature>
<dbReference type="Proteomes" id="UP001174908">
    <property type="component" value="Unassembled WGS sequence"/>
</dbReference>
<evidence type="ECO:0000256" key="2">
    <source>
        <dbReference type="ARBA" id="ARBA00022475"/>
    </source>
</evidence>
<accession>A0ABT7NFP7</accession>
<dbReference type="EMBL" id="JASZYV010000004">
    <property type="protein sequence ID" value="MDM0046771.1"/>
    <property type="molecule type" value="Genomic_DNA"/>
</dbReference>
<evidence type="ECO:0000256" key="4">
    <source>
        <dbReference type="ARBA" id="ARBA00022989"/>
    </source>
</evidence>
<keyword evidence="2" id="KW-1003">Cell membrane</keyword>
<feature type="transmembrane region" description="Helical" evidence="6">
    <location>
        <begin position="249"/>
        <end position="266"/>
    </location>
</feature>
<keyword evidence="5 6" id="KW-0472">Membrane</keyword>
<dbReference type="PANTHER" id="PTHR39087">
    <property type="entry name" value="UPF0104 MEMBRANE PROTEIN MJ1595"/>
    <property type="match status" value="1"/>
</dbReference>
<comment type="caution">
    <text evidence="7">The sequence shown here is derived from an EMBL/GenBank/DDBJ whole genome shotgun (WGS) entry which is preliminary data.</text>
</comment>
<comment type="subcellular location">
    <subcellularLocation>
        <location evidence="1">Cell membrane</location>
        <topology evidence="1">Multi-pass membrane protein</topology>
    </subcellularLocation>
</comment>
<evidence type="ECO:0000313" key="8">
    <source>
        <dbReference type="Proteomes" id="UP001174908"/>
    </source>
</evidence>
<feature type="transmembrane region" description="Helical" evidence="6">
    <location>
        <begin position="101"/>
        <end position="126"/>
    </location>
</feature>
<dbReference type="InterPro" id="IPR022791">
    <property type="entry name" value="L-PG_synthase/AglD"/>
</dbReference>
<protein>
    <submittedName>
        <fullName evidence="7">Lysylphosphatidylglycerol synthase domain-containing protein</fullName>
    </submittedName>
</protein>
<proteinExistence type="predicted"/>
<feature type="transmembrane region" description="Helical" evidence="6">
    <location>
        <begin position="147"/>
        <end position="166"/>
    </location>
</feature>
<organism evidence="7 8">
    <name type="scientific">Variovorax dokdonensis</name>
    <dbReference type="NCBI Taxonomy" id="344883"/>
    <lineage>
        <taxon>Bacteria</taxon>
        <taxon>Pseudomonadati</taxon>
        <taxon>Pseudomonadota</taxon>
        <taxon>Betaproteobacteria</taxon>
        <taxon>Burkholderiales</taxon>
        <taxon>Comamonadaceae</taxon>
        <taxon>Variovorax</taxon>
    </lineage>
</organism>
<feature type="transmembrane region" description="Helical" evidence="6">
    <location>
        <begin position="178"/>
        <end position="200"/>
    </location>
</feature>
<dbReference type="PANTHER" id="PTHR39087:SF2">
    <property type="entry name" value="UPF0104 MEMBRANE PROTEIN MJ1595"/>
    <property type="match status" value="1"/>
</dbReference>
<sequence length="344" mass="37233">MSAGLAEPDREMSGRPAPVPGKLRRWGRRGLLLVFFAAIGGLLWRQARTIEWGQVLQAASDLPWTTLLAATAIAAASHALYSTYDLFGRRLTGHTLGAGTVMGVTFISYAFNLNLGSMVGGIAFRYRLYGRLGLRAHQTTRILGMSLATNWSGYLLVAGTAFFFWPPELPPSWKLDSGGLHIAGGIGLVLSAAYVLLCAWSHGRRWIVRGHRIELPGLRMALVQVLVASINWCLIGAVVWVLLQGRVDYPHVLAVLLCSVVAGLIVRVPGGLGVLEAVFVALLDYRVPQSELLAALLVYRAVYYLLPLLLASLAYALTEVRARRLRASAAARGAARAAAVQRRA</sequence>